<evidence type="ECO:0000313" key="4">
    <source>
        <dbReference type="Proteomes" id="UP001257914"/>
    </source>
</evidence>
<evidence type="ECO:0000256" key="2">
    <source>
        <dbReference type="SAM" id="SignalP"/>
    </source>
</evidence>
<dbReference type="InterPro" id="IPR010583">
    <property type="entry name" value="MipA"/>
</dbReference>
<feature type="signal peptide" evidence="2">
    <location>
        <begin position="1"/>
        <end position="28"/>
    </location>
</feature>
<name>A0ABU3QZB2_9GAMM</name>
<protein>
    <submittedName>
        <fullName evidence="3">MipA/OmpV family protein</fullName>
    </submittedName>
</protein>
<feature type="compositionally biased region" description="Basic and acidic residues" evidence="1">
    <location>
        <begin position="54"/>
        <end position="65"/>
    </location>
</feature>
<organism evidence="3 4">
    <name type="scientific">Psychrosphaera aquimarina</name>
    <dbReference type="NCBI Taxonomy" id="2044854"/>
    <lineage>
        <taxon>Bacteria</taxon>
        <taxon>Pseudomonadati</taxon>
        <taxon>Pseudomonadota</taxon>
        <taxon>Gammaproteobacteria</taxon>
        <taxon>Alteromonadales</taxon>
        <taxon>Pseudoalteromonadaceae</taxon>
        <taxon>Psychrosphaera</taxon>
    </lineage>
</organism>
<evidence type="ECO:0000313" key="3">
    <source>
        <dbReference type="EMBL" id="MDU0112388.1"/>
    </source>
</evidence>
<dbReference type="RefSeq" id="WP_315946128.1">
    <property type="nucleotide sequence ID" value="NZ_JAWCUA010000003.1"/>
</dbReference>
<keyword evidence="2" id="KW-0732">Signal</keyword>
<proteinExistence type="predicted"/>
<accession>A0ABU3QZB2</accession>
<keyword evidence="4" id="KW-1185">Reference proteome</keyword>
<dbReference type="EMBL" id="JAWCUA010000003">
    <property type="protein sequence ID" value="MDU0112388.1"/>
    <property type="molecule type" value="Genomic_DNA"/>
</dbReference>
<feature type="compositionally biased region" description="Polar residues" evidence="1">
    <location>
        <begin position="67"/>
        <end position="81"/>
    </location>
</feature>
<dbReference type="Proteomes" id="UP001257914">
    <property type="component" value="Unassembled WGS sequence"/>
</dbReference>
<evidence type="ECO:0000256" key="1">
    <source>
        <dbReference type="SAM" id="MobiDB-lite"/>
    </source>
</evidence>
<comment type="caution">
    <text evidence="3">The sequence shown here is derived from an EMBL/GenBank/DDBJ whole genome shotgun (WGS) entry which is preliminary data.</text>
</comment>
<feature type="region of interest" description="Disordered" evidence="1">
    <location>
        <begin position="30"/>
        <end position="84"/>
    </location>
</feature>
<dbReference type="Pfam" id="PF06629">
    <property type="entry name" value="MipA"/>
    <property type="match status" value="1"/>
</dbReference>
<gene>
    <name evidence="3" type="ORF">RT723_05110</name>
</gene>
<sequence length="421" mass="47728">MEKIINLKRTYISIVIAACAFATHVTSAQSLTENQPLVETEPSKNETLPSNEEPSDKKASLKAREASATNELSEATDSNLDVNGDKNIKSKKKKVFNVVEPSHFQKVKFNENFTSYTLLPDDNDGDNVDELADAETIAVTVKDEFYVKRPMEKNKNKFNIEVDFDNVEEYEERDCWTFSRSVCNPQDGFHYAFSFVSSGGDDIYQESGESTDINTYASYRIQIASLFIESPGMATRRIHGLYAGKAWGINFYNTESWRLDLYKERDTGAIRDLRGIKSRTKEKRAGIRLTGFWDSSQLQISMSPYSRSNQEDDGITGSLSYTHYWQARNWSFYGSLGVQYQPKQVVSYYEEHPVDFTERKGRLNQDLELGFEYPLSKSWVLGGFVAYSESDAPLPGAITYKNASDESYSGTRSGLLLSFVL</sequence>
<feature type="chain" id="PRO_5046353976" evidence="2">
    <location>
        <begin position="29"/>
        <end position="421"/>
    </location>
</feature>
<reference evidence="3 4" key="1">
    <citation type="submission" date="2023-10" db="EMBL/GenBank/DDBJ databases">
        <title>Psychrosphaera aquimaarina strain SW33 isolated from seawater.</title>
        <authorList>
            <person name="Bayburt H."/>
            <person name="Kim J.M."/>
            <person name="Choi B.J."/>
            <person name="Jeon C.O."/>
        </authorList>
    </citation>
    <scope>NUCLEOTIDE SEQUENCE [LARGE SCALE GENOMIC DNA]</scope>
    <source>
        <strain evidence="3 4">KCTC 52743</strain>
    </source>
</reference>